<dbReference type="SUPFAM" id="SSF56112">
    <property type="entry name" value="Protein kinase-like (PK-like)"/>
    <property type="match status" value="1"/>
</dbReference>
<dbReference type="EMBL" id="STGX01000015">
    <property type="protein sequence ID" value="THV26248.1"/>
    <property type="molecule type" value="Genomic_DNA"/>
</dbReference>
<dbReference type="OrthoDB" id="3816435at2"/>
<accession>A0A4S8P7N6</accession>
<dbReference type="RefSeq" id="WP_136531325.1">
    <property type="nucleotide sequence ID" value="NZ_STGX01000015.1"/>
</dbReference>
<keyword evidence="1" id="KW-0808">Transferase</keyword>
<evidence type="ECO:0000313" key="2">
    <source>
        <dbReference type="Proteomes" id="UP000305792"/>
    </source>
</evidence>
<dbReference type="GO" id="GO:0016740">
    <property type="term" value="F:transferase activity"/>
    <property type="evidence" value="ECO:0007669"/>
    <property type="project" value="UniProtKB-KW"/>
</dbReference>
<dbReference type="InterPro" id="IPR011009">
    <property type="entry name" value="Kinase-like_dom_sf"/>
</dbReference>
<proteinExistence type="predicted"/>
<keyword evidence="2" id="KW-1185">Reference proteome</keyword>
<evidence type="ECO:0000313" key="1">
    <source>
        <dbReference type="EMBL" id="THV26248.1"/>
    </source>
</evidence>
<reference evidence="1 2" key="1">
    <citation type="journal article" date="2018" name="Int. J. Syst. Evol. Microbiol.">
        <title>Glycomyces paridis sp. nov., isolated from the medicinal plant Paris polyphylla.</title>
        <authorList>
            <person name="Fang X.M."/>
            <person name="Bai J.L."/>
            <person name="Su J."/>
            <person name="Zhao L.L."/>
            <person name="Liu H.Y."/>
            <person name="Ma B.P."/>
            <person name="Zhang Y.Q."/>
            <person name="Yu L.Y."/>
        </authorList>
    </citation>
    <scope>NUCLEOTIDE SEQUENCE [LARGE SCALE GENOMIC DNA]</scope>
    <source>
        <strain evidence="1 2">CPCC 204357</strain>
    </source>
</reference>
<dbReference type="Gene3D" id="3.90.1200.10">
    <property type="match status" value="1"/>
</dbReference>
<organism evidence="1 2">
    <name type="scientific">Glycomyces paridis</name>
    <dbReference type="NCBI Taxonomy" id="2126555"/>
    <lineage>
        <taxon>Bacteria</taxon>
        <taxon>Bacillati</taxon>
        <taxon>Actinomycetota</taxon>
        <taxon>Actinomycetes</taxon>
        <taxon>Glycomycetales</taxon>
        <taxon>Glycomycetaceae</taxon>
        <taxon>Glycomyces</taxon>
    </lineage>
</organism>
<comment type="caution">
    <text evidence="1">The sequence shown here is derived from an EMBL/GenBank/DDBJ whole genome shotgun (WGS) entry which is preliminary data.</text>
</comment>
<dbReference type="Proteomes" id="UP000305792">
    <property type="component" value="Unassembled WGS sequence"/>
</dbReference>
<name>A0A4S8P7N6_9ACTN</name>
<dbReference type="AlphaFoldDB" id="A0A4S8P7N6"/>
<protein>
    <submittedName>
        <fullName evidence="1">Aminoglycoside phosphotransferase</fullName>
    </submittedName>
</protein>
<sequence>MLDHPLHSPIGPPLTVGRPLAHNAGNQATGGIWRVAGPGGEAVLKHLTPAGEGYAHWPASTDLRDWNYWRREHLAYTTGFAAAYGREGGIGAPEILAEGERADGSIELWLEAVEGVHGRDWSIGDLADFARRLGAVQARPAAEQPWHSRRFLRRYAGRRDYPGVDWDHPVAAAHWPEDLRAGLADLWHRRSDLFDLAEALPQTIGHLDVWPMNLIRTDTGPVLLDWSFTGTGAIGEDVANLIADTFFDGLQPVERLAETETALTDAYIEGLGPAADGEAVRTAIAATGAAKYAWLAPAMLANLAQGRSTGSAHYDPGSSDALVLERRRPILAMLTRWARTAL</sequence>
<gene>
    <name evidence="1" type="ORF">E9998_19330</name>
</gene>